<gene>
    <name evidence="2" type="ORF">NA57DRAFT_51258</name>
</gene>
<dbReference type="Proteomes" id="UP000799772">
    <property type="component" value="Unassembled WGS sequence"/>
</dbReference>
<comment type="caution">
    <text evidence="2">The sequence shown here is derived from an EMBL/GenBank/DDBJ whole genome shotgun (WGS) entry which is preliminary data.</text>
</comment>
<evidence type="ECO:0008006" key="4">
    <source>
        <dbReference type="Google" id="ProtNLM"/>
    </source>
</evidence>
<accession>A0A9P4IMU7</accession>
<feature type="compositionally biased region" description="Polar residues" evidence="1">
    <location>
        <begin position="127"/>
        <end position="140"/>
    </location>
</feature>
<sequence>MAPKDENGAQTSLQRLLQLNQADKNLEDCLHEAAQTLCLHKNWDDFSSPLSDVTPDRQSSHKRPEWVLRWLLEKFNTSPPACASVRAWILFWRLLPLIPTSSIARNLSALDFLGSVEKVLLETTTSAEQETALSANPKSASSEEDTPSHSRKRKRGSDDPSARPEVHKIATENGPRRIIPRLVVLDRTLKHLIKLASSDSSEDDSTERQHLIAVFHTTFDRAVRILHHWQLSLLELGDTLAEEYGITLFPAMYILDSAQASSSSEPTAPSMQFAEECLMSSMRFLDDHPTPAGGEDGAKSTRSITSKQIEQLLAKHILLPARAQYFAEKHETNVKQGQSLTDGPFAALQHPHSQIITDASSHGRYSPELRATLNTIPRLWRLGLQITPRSTPKRQSTEEPWLRALFVALAECAGAAVTGEWSIAVHPHYAAILGEMLDICHEYSVSLGLALLESIVRRYSGMCLSEEESISWSLVAKVIRLNANVFLPGTPAAEMGFVDDSGPLHELVVRHISSMPWKDDYDLFNAARKILDASKLQSSETAFTELNSMSPDEFRSSIPIALMHAYAQSRNLSGFLDVWHTELIKSTRHIVLGNGHSTVWEDQRLAKALRPLLESSLTDSQVRNEATKFAHPFAELEEAQNILYVFTELRKDATGTGAAANIVMLDAITAAIKSDSIVELCRDTFLPLYKTLFRIGSKPAINKHIIMSRIWRIISRIERLTDPLIAQDVRQSLSSEAVEIGCFEAAIDAIRSACKSLTSSSYARGREGFAFALRSCAPLLTSDVRGGLPDIVKENIHRLAQELETIFTDEKPTDSSTTAAPFIRYKLDVACILLEDGSILNLISSDHRQSLFRGILRLLMSKEGTGEHALLAQPSSPDDIVDALFNVVMTSGTSHTREDYFSAFLRVITEETDDTGTSASNNVAYNHLCTIPPRVFPRTFVEDLIDHLLESLPKFKQHAHPDDSVFERDLALLVKVLELPYALTKSKITFELLSGLSEMLNEALQPSLRLLFEQVVQSILANSPADSELRRQIIRSALDLEDLETLNEAHILLGRLSMVLATIPFLPIEEIGDSSYRGLLEKCLNARFQAEGLKPVEMVDQQITVLLDIMVAILKLTQRPYDFATAGGVDLVENLTDRYPQLNSDGRRAVLTFFYYAHPDGLAVGVRETAALSTDGISPRDQQRILADLSIRLSFKKSDSDLLPISQKCLDQDAVASLPVFSELLKQIPRPITSDAMVDGDIFVRLGVAMVRNDTRYFDTTSQSIKTILSEKASPPQAFLVGMYI</sequence>
<dbReference type="EMBL" id="ML978121">
    <property type="protein sequence ID" value="KAF2104435.1"/>
    <property type="molecule type" value="Genomic_DNA"/>
</dbReference>
<evidence type="ECO:0000256" key="1">
    <source>
        <dbReference type="SAM" id="MobiDB-lite"/>
    </source>
</evidence>
<feature type="region of interest" description="Disordered" evidence="1">
    <location>
        <begin position="127"/>
        <end position="170"/>
    </location>
</feature>
<evidence type="ECO:0000313" key="3">
    <source>
        <dbReference type="Proteomes" id="UP000799772"/>
    </source>
</evidence>
<dbReference type="OrthoDB" id="160374at2759"/>
<protein>
    <recommendedName>
        <fullName evidence="4">Nucleolar 27S pre-rRNA processing Urb2/Npa2 C-terminal domain-containing protein</fullName>
    </recommendedName>
</protein>
<name>A0A9P4IMU7_9PEZI</name>
<evidence type="ECO:0000313" key="2">
    <source>
        <dbReference type="EMBL" id="KAF2104435.1"/>
    </source>
</evidence>
<organism evidence="2 3">
    <name type="scientific">Rhizodiscina lignyota</name>
    <dbReference type="NCBI Taxonomy" id="1504668"/>
    <lineage>
        <taxon>Eukaryota</taxon>
        <taxon>Fungi</taxon>
        <taxon>Dikarya</taxon>
        <taxon>Ascomycota</taxon>
        <taxon>Pezizomycotina</taxon>
        <taxon>Dothideomycetes</taxon>
        <taxon>Pleosporomycetidae</taxon>
        <taxon>Aulographales</taxon>
        <taxon>Rhizodiscinaceae</taxon>
        <taxon>Rhizodiscina</taxon>
    </lineage>
</organism>
<feature type="compositionally biased region" description="Basic and acidic residues" evidence="1">
    <location>
        <begin position="156"/>
        <end position="170"/>
    </location>
</feature>
<reference evidence="2" key="1">
    <citation type="journal article" date="2020" name="Stud. Mycol.">
        <title>101 Dothideomycetes genomes: a test case for predicting lifestyles and emergence of pathogens.</title>
        <authorList>
            <person name="Haridas S."/>
            <person name="Albert R."/>
            <person name="Binder M."/>
            <person name="Bloem J."/>
            <person name="Labutti K."/>
            <person name="Salamov A."/>
            <person name="Andreopoulos B."/>
            <person name="Baker S."/>
            <person name="Barry K."/>
            <person name="Bills G."/>
            <person name="Bluhm B."/>
            <person name="Cannon C."/>
            <person name="Castanera R."/>
            <person name="Culley D."/>
            <person name="Daum C."/>
            <person name="Ezra D."/>
            <person name="Gonzalez J."/>
            <person name="Henrissat B."/>
            <person name="Kuo A."/>
            <person name="Liang C."/>
            <person name="Lipzen A."/>
            <person name="Lutzoni F."/>
            <person name="Magnuson J."/>
            <person name="Mondo S."/>
            <person name="Nolan M."/>
            <person name="Ohm R."/>
            <person name="Pangilinan J."/>
            <person name="Park H.-J."/>
            <person name="Ramirez L."/>
            <person name="Alfaro M."/>
            <person name="Sun H."/>
            <person name="Tritt A."/>
            <person name="Yoshinaga Y."/>
            <person name="Zwiers L.-H."/>
            <person name="Turgeon B."/>
            <person name="Goodwin S."/>
            <person name="Spatafora J."/>
            <person name="Crous P."/>
            <person name="Grigoriev I."/>
        </authorList>
    </citation>
    <scope>NUCLEOTIDE SEQUENCE</scope>
    <source>
        <strain evidence="2">CBS 133067</strain>
    </source>
</reference>
<proteinExistence type="predicted"/>
<keyword evidence="3" id="KW-1185">Reference proteome</keyword>